<dbReference type="FunFam" id="1.20.1050.80:FF:000001">
    <property type="entry name" value="GTPase-activating protein and VPS9 domain-containing protein 1 isoform X1"/>
    <property type="match status" value="1"/>
</dbReference>
<evidence type="ECO:0000259" key="12">
    <source>
        <dbReference type="PROSITE" id="PS50018"/>
    </source>
</evidence>
<dbReference type="InterPro" id="IPR008936">
    <property type="entry name" value="Rho_GTPase_activation_prot"/>
</dbReference>
<dbReference type="PROSITE" id="PS51205">
    <property type="entry name" value="VPS9"/>
    <property type="match status" value="1"/>
</dbReference>
<keyword evidence="5" id="KW-0254">Endocytosis</keyword>
<dbReference type="GO" id="GO:0005085">
    <property type="term" value="F:guanyl-nucleotide exchange factor activity"/>
    <property type="evidence" value="ECO:0007669"/>
    <property type="project" value="UniProtKB-KW"/>
</dbReference>
<evidence type="ECO:0000256" key="9">
    <source>
        <dbReference type="ARBA" id="ARBA00065347"/>
    </source>
</evidence>
<feature type="region of interest" description="Disordered" evidence="11">
    <location>
        <begin position="757"/>
        <end position="813"/>
    </location>
</feature>
<feature type="compositionally biased region" description="Low complexity" evidence="11">
    <location>
        <begin position="651"/>
        <end position="661"/>
    </location>
</feature>
<dbReference type="GO" id="GO:0030136">
    <property type="term" value="C:clathrin-coated vesicle"/>
    <property type="evidence" value="ECO:0007669"/>
    <property type="project" value="UniProtKB-SubCell"/>
</dbReference>
<feature type="compositionally biased region" description="Polar residues" evidence="11">
    <location>
        <begin position="780"/>
        <end position="797"/>
    </location>
</feature>
<dbReference type="InterPro" id="IPR045046">
    <property type="entry name" value="Vps9-like"/>
</dbReference>
<keyword evidence="7" id="KW-0472">Membrane</keyword>
<evidence type="ECO:0000259" key="13">
    <source>
        <dbReference type="PROSITE" id="PS51205"/>
    </source>
</evidence>
<dbReference type="EMBL" id="CAJFCW020000006">
    <property type="protein sequence ID" value="CAG9126524.1"/>
    <property type="molecule type" value="Genomic_DNA"/>
</dbReference>
<evidence type="ECO:0000256" key="7">
    <source>
        <dbReference type="ARBA" id="ARBA00023136"/>
    </source>
</evidence>
<feature type="compositionally biased region" description="Polar residues" evidence="11">
    <location>
        <begin position="583"/>
        <end position="594"/>
    </location>
</feature>
<evidence type="ECO:0000256" key="10">
    <source>
        <dbReference type="ARBA" id="ARBA00074067"/>
    </source>
</evidence>
<dbReference type="Pfam" id="PF00616">
    <property type="entry name" value="RasGAP"/>
    <property type="match status" value="1"/>
</dbReference>
<dbReference type="Gene3D" id="1.20.1050.80">
    <property type="entry name" value="VPS9 domain"/>
    <property type="match status" value="1"/>
</dbReference>
<dbReference type="PANTHER" id="PTHR23101:SF25">
    <property type="entry name" value="GTPASE-ACTIVATING PROTEIN AND VPS9 DOMAIN-CONTAINING PROTEIN 1"/>
    <property type="match status" value="1"/>
</dbReference>
<comment type="subcellular location">
    <subcellularLocation>
        <location evidence="1">Cytoplasmic vesicle</location>
        <location evidence="1">Clathrin-coated vesicle</location>
    </subcellularLocation>
    <subcellularLocation>
        <location evidence="2">Membrane</location>
        <topology evidence="2">Peripheral membrane protein</topology>
    </subcellularLocation>
</comment>
<evidence type="ECO:0000256" key="11">
    <source>
        <dbReference type="SAM" id="MobiDB-lite"/>
    </source>
</evidence>
<evidence type="ECO:0000313" key="14">
    <source>
        <dbReference type="EMBL" id="CAD5229377.1"/>
    </source>
</evidence>
<dbReference type="SMART" id="SM00167">
    <property type="entry name" value="VPS9"/>
    <property type="match status" value="1"/>
</dbReference>
<feature type="domain" description="Ras-GAP" evidence="12">
    <location>
        <begin position="153"/>
        <end position="362"/>
    </location>
</feature>
<dbReference type="Proteomes" id="UP000614601">
    <property type="component" value="Unassembled WGS sequence"/>
</dbReference>
<dbReference type="Proteomes" id="UP000783686">
    <property type="component" value="Unassembled WGS sequence"/>
</dbReference>
<dbReference type="SUPFAM" id="SSF48350">
    <property type="entry name" value="GTPase activation domain, GAP"/>
    <property type="match status" value="1"/>
</dbReference>
<dbReference type="GO" id="GO:0031267">
    <property type="term" value="F:small GTPase binding"/>
    <property type="evidence" value="ECO:0007669"/>
    <property type="project" value="TreeGrafter"/>
</dbReference>
<feature type="compositionally biased region" description="Polar residues" evidence="11">
    <location>
        <begin position="508"/>
        <end position="517"/>
    </location>
</feature>
<dbReference type="GO" id="GO:0030139">
    <property type="term" value="C:endocytic vesicle"/>
    <property type="evidence" value="ECO:0007669"/>
    <property type="project" value="TreeGrafter"/>
</dbReference>
<evidence type="ECO:0000256" key="4">
    <source>
        <dbReference type="ARBA" id="ARBA00022468"/>
    </source>
</evidence>
<evidence type="ECO:0000256" key="3">
    <source>
        <dbReference type="ARBA" id="ARBA00008489"/>
    </source>
</evidence>
<reference evidence="14" key="1">
    <citation type="submission" date="2020-09" db="EMBL/GenBank/DDBJ databases">
        <authorList>
            <person name="Kikuchi T."/>
        </authorList>
    </citation>
    <scope>NUCLEOTIDE SEQUENCE</scope>
    <source>
        <strain evidence="14">SH1</strain>
    </source>
</reference>
<evidence type="ECO:0000313" key="15">
    <source>
        <dbReference type="Proteomes" id="UP000614601"/>
    </source>
</evidence>
<feature type="region of interest" description="Disordered" evidence="11">
    <location>
        <begin position="508"/>
        <end position="529"/>
    </location>
</feature>
<protein>
    <recommendedName>
        <fullName evidence="10">Receptor-mediated endocytosis protein 6</fullName>
    </recommendedName>
</protein>
<feature type="compositionally biased region" description="Acidic residues" evidence="11">
    <location>
        <begin position="595"/>
        <end position="606"/>
    </location>
</feature>
<dbReference type="EMBL" id="CAJFDH010000006">
    <property type="protein sequence ID" value="CAD5229377.1"/>
    <property type="molecule type" value="Genomic_DNA"/>
</dbReference>
<dbReference type="Gene3D" id="1.10.506.10">
    <property type="entry name" value="GTPase Activation - p120gap, domain 1"/>
    <property type="match status" value="1"/>
</dbReference>
<dbReference type="AlphaFoldDB" id="A0A811LM78"/>
<proteinExistence type="inferred from homology"/>
<dbReference type="GO" id="GO:0006897">
    <property type="term" value="P:endocytosis"/>
    <property type="evidence" value="ECO:0007669"/>
    <property type="project" value="UniProtKB-KW"/>
</dbReference>
<dbReference type="GO" id="GO:0005829">
    <property type="term" value="C:cytosol"/>
    <property type="evidence" value="ECO:0007669"/>
    <property type="project" value="TreeGrafter"/>
</dbReference>
<dbReference type="Pfam" id="PF02204">
    <property type="entry name" value="VPS9"/>
    <property type="match status" value="1"/>
</dbReference>
<dbReference type="GO" id="GO:0005096">
    <property type="term" value="F:GTPase activator activity"/>
    <property type="evidence" value="ECO:0007669"/>
    <property type="project" value="UniProtKB-KW"/>
</dbReference>
<comment type="caution">
    <text evidence="14">The sequence shown here is derived from an EMBL/GenBank/DDBJ whole genome shotgun (WGS) entry which is preliminary data.</text>
</comment>
<feature type="compositionally biased region" description="Acidic residues" evidence="11">
    <location>
        <begin position="619"/>
        <end position="632"/>
    </location>
</feature>
<comment type="similarity">
    <text evidence="3">Belongs to the GAPVD1 family.</text>
</comment>
<accession>A0A811LM78</accession>
<dbReference type="InterPro" id="IPR003123">
    <property type="entry name" value="VPS9"/>
</dbReference>
<keyword evidence="4" id="KW-0343">GTPase activation</keyword>
<evidence type="ECO:0000256" key="6">
    <source>
        <dbReference type="ARBA" id="ARBA00022658"/>
    </source>
</evidence>
<dbReference type="OrthoDB" id="10264848at2759"/>
<keyword evidence="6" id="KW-0344">Guanine-nucleotide releasing factor</keyword>
<dbReference type="GO" id="GO:0016020">
    <property type="term" value="C:membrane"/>
    <property type="evidence" value="ECO:0007669"/>
    <property type="project" value="UniProtKB-SubCell"/>
</dbReference>
<feature type="domain" description="VPS9" evidence="13">
    <location>
        <begin position="1096"/>
        <end position="1236"/>
    </location>
</feature>
<feature type="region of interest" description="Disordered" evidence="11">
    <location>
        <begin position="826"/>
        <end position="847"/>
    </location>
</feature>
<dbReference type="PROSITE" id="PS50018">
    <property type="entry name" value="RAS_GTPASE_ACTIV_2"/>
    <property type="match status" value="1"/>
</dbReference>
<organism evidence="14 15">
    <name type="scientific">Bursaphelenchus okinawaensis</name>
    <dbReference type="NCBI Taxonomy" id="465554"/>
    <lineage>
        <taxon>Eukaryota</taxon>
        <taxon>Metazoa</taxon>
        <taxon>Ecdysozoa</taxon>
        <taxon>Nematoda</taxon>
        <taxon>Chromadorea</taxon>
        <taxon>Rhabditida</taxon>
        <taxon>Tylenchina</taxon>
        <taxon>Tylenchomorpha</taxon>
        <taxon>Aphelenchoidea</taxon>
        <taxon>Aphelenchoididae</taxon>
        <taxon>Bursaphelenchus</taxon>
    </lineage>
</organism>
<feature type="compositionally biased region" description="Basic and acidic residues" evidence="11">
    <location>
        <begin position="556"/>
        <end position="566"/>
    </location>
</feature>
<dbReference type="PANTHER" id="PTHR23101">
    <property type="entry name" value="RAB GDP/GTP EXCHANGE FACTOR"/>
    <property type="match status" value="1"/>
</dbReference>
<evidence type="ECO:0000256" key="2">
    <source>
        <dbReference type="ARBA" id="ARBA00004170"/>
    </source>
</evidence>
<dbReference type="SUPFAM" id="SSF109993">
    <property type="entry name" value="VPS9 domain"/>
    <property type="match status" value="1"/>
</dbReference>
<gene>
    <name evidence="14" type="ORF">BOKJ2_LOCUS13436</name>
</gene>
<dbReference type="InterPro" id="IPR037191">
    <property type="entry name" value="VPS9_dom_sf"/>
</dbReference>
<name>A0A811LM78_9BILA</name>
<keyword evidence="15" id="KW-1185">Reference proteome</keyword>
<sequence>MEKGGQDEVIELYVRLRSEKLVVGNELDTLRDLNKAFRDNLLHLEEQIWITQQEKCIWRRFKYSDPSVHSQNVGFLLKTLQNTKFVLGHRVLSHNATLISEVLKVYLQHPQAIAECLNNVELGVNKRSTALSIDDMCRCIFNVVYGAALLPSDERIFLELLSNLISLQLSSKSDPRKYLRKGASVFCKMYSLFSEQLYSAKVFLTAALHEPIMSLLSQDEIFLDVDPSKSPIRLTPDERKRKFGLDENSVQYKEKLTAYRRVIAEKLFRVCLQFVKSIQEAVSCFPASLTWLVRQLKTSLLDRKRVSREEAELICTDMIFTNFICPAMINPEPHGIITDTPISHVARFNLMQVGQIIQALALCPYEGQPAYMINILQMFADNPMPDFVKSVLRNDAVTLDSMFPAMVENDEGTDIYSRRNFIATIEEASLLMQCLKGQGVDAISDETVRNKLKQLFRKLPEDLVAVKMTKEEYGTPKAPLPRSSSGRLRILADKVQNVAKTQHQKLLTNLPGNNGVSNEEKTEVTQPSEEVTEVLVFEFSHGFIPLGMEPEDKVMSNAKTRNEKSGNLENSTVKKTRFKATESVVSDRTGTTDAQSEDDEEMDEAEGVGSLCSSMNDNMADDDGDEDEDPEEVSTLPDNFSDMVPISANVSGRGSPSLSGGRTSGRETPFSQGGGNPALDQSVASMAVNELSVNNEYCRVLPKLPVTVRKQNAEGLEEKFGKFGLPTQDGYRNRDETYSLVSDSWSTDVVASDNEGINDQRQEQNLGPLPPPIPPRLHESQSTGQIIDISDNNSHQAGPSGVALPHPVSLSSRDRERIADDILNKYRSPMTPSSSTGPLFRPADSKPDEVNYEPAVAYFDPTNITKCKAFADAKRKIRLVLSSAENIPSSVTSKQATTTASLNVGNNDSDVTVVRLNELLRFLLAESINNQNRILSAQIREVRRCLFMFDNRGIKKLFRTLKDEHRARTSYIMYLQQARLSLLQLNSYVNKLLLRIEREKNLMGDCLVDLLVRYYLERRDKFIKRFVSDFSRLNVQDERVYAVERTLCNLFEQVDIEPIWKDFEQERLNAIKMTMDRNLMGQIYGASLYPNGEADVYRDDVFFKSLKLIASSITPDHPELGIPKKYHGECPWPSAQAEVAIINAYKAPRDKLACVMRCCQTIESLIRLASGRNVASADDITPVLVFVLLQANPPALLSNIQYISSYYGNRIEGEEAYWWTQFTSAVEFLKQLCNKH</sequence>
<evidence type="ECO:0000256" key="8">
    <source>
        <dbReference type="ARBA" id="ARBA00057996"/>
    </source>
</evidence>
<dbReference type="GO" id="GO:0051049">
    <property type="term" value="P:regulation of transport"/>
    <property type="evidence" value="ECO:0007669"/>
    <property type="project" value="UniProtKB-ARBA"/>
</dbReference>
<dbReference type="InterPro" id="IPR001936">
    <property type="entry name" value="RasGAP_dom"/>
</dbReference>
<comment type="subunit">
    <text evidence="9">Interacts with GDP-bound rab-5. Interacts with alpha-adaptin.</text>
</comment>
<feature type="region of interest" description="Disordered" evidence="11">
    <location>
        <begin position="556"/>
        <end position="679"/>
    </location>
</feature>
<evidence type="ECO:0000256" key="1">
    <source>
        <dbReference type="ARBA" id="ARBA00004132"/>
    </source>
</evidence>
<evidence type="ECO:0000256" key="5">
    <source>
        <dbReference type="ARBA" id="ARBA00022583"/>
    </source>
</evidence>
<comment type="function">
    <text evidence="8">Acts both as a GTPase-activating protein (GAP) and a guanine nucleotide exchange factor (GEF), and participates in endocytosis. Acts by regulating the activation of rab-5 by exchanging bound GDP for free GTP at clathrin coated pits.</text>
</comment>